<protein>
    <submittedName>
        <fullName evidence="1">Uncharacterized protein</fullName>
    </submittedName>
</protein>
<evidence type="ECO:0000313" key="2">
    <source>
        <dbReference type="Proteomes" id="UP000623090"/>
    </source>
</evidence>
<gene>
    <name evidence="1" type="ORF">HNW77_12310</name>
</gene>
<organism evidence="1 2">
    <name type="scientific">Komagataeibacter melomenusus</name>
    <dbReference type="NCBI Taxonomy" id="2766578"/>
    <lineage>
        <taxon>Bacteria</taxon>
        <taxon>Pseudomonadati</taxon>
        <taxon>Pseudomonadota</taxon>
        <taxon>Alphaproteobacteria</taxon>
        <taxon>Acetobacterales</taxon>
        <taxon>Acetobacteraceae</taxon>
        <taxon>Komagataeibacter</taxon>
    </lineage>
</organism>
<dbReference type="Proteomes" id="UP000623090">
    <property type="component" value="Unassembled WGS sequence"/>
</dbReference>
<comment type="caution">
    <text evidence="1">The sequence shown here is derived from an EMBL/GenBank/DDBJ whole genome shotgun (WGS) entry which is preliminary data.</text>
</comment>
<dbReference type="EMBL" id="JABJWC010000033">
    <property type="protein sequence ID" value="NPC67157.1"/>
    <property type="molecule type" value="Genomic_DNA"/>
</dbReference>
<evidence type="ECO:0000313" key="1">
    <source>
        <dbReference type="EMBL" id="NPC67157.1"/>
    </source>
</evidence>
<sequence>EKQIKPPPATSRKISPLCAAGAAIHAAPPHFSHNSLNMINNQIT</sequence>
<reference evidence="1 2" key="1">
    <citation type="journal article" date="2020" name="Microorganisms">
        <title>Description of Komagataeibacter melaceti sp. nov. and Komagataeibacter melomenusus sp. nov. Isolated from Apple Cider Vinegar.</title>
        <authorList>
            <person name="Maric L."/>
            <person name="Cleenwerck I."/>
            <person name="Accetto T."/>
            <person name="Vandamme P."/>
            <person name="Trcek J."/>
        </authorList>
    </citation>
    <scope>NUCLEOTIDE SEQUENCE [LARGE SCALE GENOMIC DNA]</scope>
    <source>
        <strain evidence="1 2">AV436</strain>
    </source>
</reference>
<keyword evidence="2" id="KW-1185">Reference proteome</keyword>
<name>A0ABX2AHG3_9PROT</name>
<feature type="non-terminal residue" evidence="1">
    <location>
        <position position="1"/>
    </location>
</feature>
<proteinExistence type="predicted"/>
<accession>A0ABX2AHG3</accession>